<evidence type="ECO:0000259" key="3">
    <source>
        <dbReference type="PROSITE" id="PS51677"/>
    </source>
</evidence>
<dbReference type="EMBL" id="BAABLO010000010">
    <property type="protein sequence ID" value="GAA4723623.1"/>
    <property type="molecule type" value="Genomic_DNA"/>
</dbReference>
<gene>
    <name evidence="4" type="primary">nodB</name>
    <name evidence="4" type="ORF">GCM10025782_22020</name>
</gene>
<accession>A0ABP8Y8F0</accession>
<feature type="domain" description="NodB homology" evidence="3">
    <location>
        <begin position="9"/>
        <end position="196"/>
    </location>
</feature>
<dbReference type="PROSITE" id="PS51677">
    <property type="entry name" value="NODB"/>
    <property type="match status" value="1"/>
</dbReference>
<evidence type="ECO:0000313" key="5">
    <source>
        <dbReference type="Proteomes" id="UP001500556"/>
    </source>
</evidence>
<keyword evidence="1" id="KW-0479">Metal-binding</keyword>
<proteinExistence type="predicted"/>
<dbReference type="Gene3D" id="3.20.20.370">
    <property type="entry name" value="Glycoside hydrolase/deacetylase"/>
    <property type="match status" value="1"/>
</dbReference>
<reference evidence="5" key="1">
    <citation type="journal article" date="2019" name="Int. J. Syst. Evol. Microbiol.">
        <title>The Global Catalogue of Microorganisms (GCM) 10K type strain sequencing project: providing services to taxonomists for standard genome sequencing and annotation.</title>
        <authorList>
            <consortium name="The Broad Institute Genomics Platform"/>
            <consortium name="The Broad Institute Genome Sequencing Center for Infectious Disease"/>
            <person name="Wu L."/>
            <person name="Ma J."/>
        </authorList>
    </citation>
    <scope>NUCLEOTIDE SEQUENCE [LARGE SCALE GENOMIC DNA]</scope>
    <source>
        <strain evidence="5">JCM 18961</strain>
    </source>
</reference>
<dbReference type="Proteomes" id="UP001500556">
    <property type="component" value="Unassembled WGS sequence"/>
</dbReference>
<dbReference type="InterPro" id="IPR050248">
    <property type="entry name" value="Polysacc_deacetylase_ArnD"/>
</dbReference>
<dbReference type="InterPro" id="IPR011330">
    <property type="entry name" value="Glyco_hydro/deAcase_b/a-brl"/>
</dbReference>
<evidence type="ECO:0000256" key="2">
    <source>
        <dbReference type="ARBA" id="ARBA00022801"/>
    </source>
</evidence>
<sequence length="203" mass="20836">MTRLPTSSKVVALTFDGGAGSQGAATILATLHAQGVPASFFVTGRFATANPSTTRQMAAVGPVGNHSWSHPDLTTVGAATLQQELSTTRTAIIAATGRDPRPLFRFPFGAYDSRVLGLVHAQGYGAVGWTTDSLGWKGTSGGMTVDSVVARVLAGRAPGQVVLMHVGANPDDGTTLDAAALPRIIAGYRAAGYGFTTLSVLTH</sequence>
<keyword evidence="5" id="KW-1185">Reference proteome</keyword>
<dbReference type="InterPro" id="IPR002509">
    <property type="entry name" value="NODB_dom"/>
</dbReference>
<name>A0ABP8Y8F0_9MICO</name>
<comment type="caution">
    <text evidence="4">The sequence shown here is derived from an EMBL/GenBank/DDBJ whole genome shotgun (WGS) entry which is preliminary data.</text>
</comment>
<evidence type="ECO:0000256" key="1">
    <source>
        <dbReference type="ARBA" id="ARBA00022723"/>
    </source>
</evidence>
<dbReference type="PANTHER" id="PTHR10587">
    <property type="entry name" value="GLYCOSYL TRANSFERASE-RELATED"/>
    <property type="match status" value="1"/>
</dbReference>
<evidence type="ECO:0000313" key="4">
    <source>
        <dbReference type="EMBL" id="GAA4723623.1"/>
    </source>
</evidence>
<dbReference type="SUPFAM" id="SSF88713">
    <property type="entry name" value="Glycoside hydrolase/deacetylase"/>
    <property type="match status" value="1"/>
</dbReference>
<keyword evidence="2" id="KW-0378">Hydrolase</keyword>
<dbReference type="CDD" id="cd10917">
    <property type="entry name" value="CE4_NodB_like_6s_7s"/>
    <property type="match status" value="1"/>
</dbReference>
<dbReference type="Pfam" id="PF01522">
    <property type="entry name" value="Polysacc_deac_1"/>
    <property type="match status" value="1"/>
</dbReference>
<organism evidence="4 5">
    <name type="scientific">Pedococcus ginsenosidimutans</name>
    <dbReference type="NCBI Taxonomy" id="490570"/>
    <lineage>
        <taxon>Bacteria</taxon>
        <taxon>Bacillati</taxon>
        <taxon>Actinomycetota</taxon>
        <taxon>Actinomycetes</taxon>
        <taxon>Micrococcales</taxon>
        <taxon>Intrasporangiaceae</taxon>
        <taxon>Pedococcus</taxon>
    </lineage>
</organism>
<dbReference type="PANTHER" id="PTHR10587:SF133">
    <property type="entry name" value="CHITIN DEACETYLASE 1-RELATED"/>
    <property type="match status" value="1"/>
</dbReference>
<protein>
    <submittedName>
        <fullName evidence="4">Chitooligosaccharide deacetylase NodB</fullName>
    </submittedName>
</protein>